<proteinExistence type="predicted"/>
<accession>A0A1H7N3R3</accession>
<name>A0A1H7N3R3_9GAMM</name>
<dbReference type="STRING" id="641665.GCA_002104455_03440"/>
<reference evidence="2" key="1">
    <citation type="submission" date="2016-10" db="EMBL/GenBank/DDBJ databases">
        <authorList>
            <person name="Varghese N."/>
            <person name="Submissions S."/>
        </authorList>
    </citation>
    <scope>NUCLEOTIDE SEQUENCE [LARGE SCALE GENOMIC DNA]</scope>
    <source>
        <strain evidence="2">CGMCC 1.9127</strain>
    </source>
</reference>
<dbReference type="AlphaFoldDB" id="A0A1H7N3R3"/>
<evidence type="ECO:0000313" key="2">
    <source>
        <dbReference type="Proteomes" id="UP000199297"/>
    </source>
</evidence>
<sequence length="56" mass="6392">MAVNQIVCGNKQPAFLSVEKFTTASDLLYLCYYQYEIAGIYMHAIRVIKLSSQNPF</sequence>
<gene>
    <name evidence="1" type="ORF">SAMN05216262_10722</name>
</gene>
<organism evidence="1 2">
    <name type="scientific">Colwellia chukchiensis</name>
    <dbReference type="NCBI Taxonomy" id="641665"/>
    <lineage>
        <taxon>Bacteria</taxon>
        <taxon>Pseudomonadati</taxon>
        <taxon>Pseudomonadota</taxon>
        <taxon>Gammaproteobacteria</taxon>
        <taxon>Alteromonadales</taxon>
        <taxon>Colwelliaceae</taxon>
        <taxon>Colwellia</taxon>
    </lineage>
</organism>
<protein>
    <submittedName>
        <fullName evidence="1">Uncharacterized protein</fullName>
    </submittedName>
</protein>
<dbReference type="Proteomes" id="UP000199297">
    <property type="component" value="Unassembled WGS sequence"/>
</dbReference>
<dbReference type="EMBL" id="FOBI01000007">
    <property type="protein sequence ID" value="SEL18276.1"/>
    <property type="molecule type" value="Genomic_DNA"/>
</dbReference>
<keyword evidence="2" id="KW-1185">Reference proteome</keyword>
<evidence type="ECO:0000313" key="1">
    <source>
        <dbReference type="EMBL" id="SEL18276.1"/>
    </source>
</evidence>